<dbReference type="RefSeq" id="WP_020741745.1">
    <property type="nucleotide sequence ID" value="NC_021658.1"/>
</dbReference>
<dbReference type="HOGENOM" id="CLU_3140779_0_0_7"/>
<gene>
    <name evidence="1" type="ORF">SCE1572_49575</name>
</gene>
<organism evidence="1 2">
    <name type="scientific">Sorangium cellulosum So0157-2</name>
    <dbReference type="NCBI Taxonomy" id="1254432"/>
    <lineage>
        <taxon>Bacteria</taxon>
        <taxon>Pseudomonadati</taxon>
        <taxon>Myxococcota</taxon>
        <taxon>Polyangia</taxon>
        <taxon>Polyangiales</taxon>
        <taxon>Polyangiaceae</taxon>
        <taxon>Sorangium</taxon>
    </lineage>
</organism>
<dbReference type="PATRIC" id="fig|1254432.3.peg.11184"/>
<evidence type="ECO:0000313" key="1">
    <source>
        <dbReference type="EMBL" id="AGP41847.1"/>
    </source>
</evidence>
<dbReference type="KEGG" id="scu:SCE1572_49575"/>
<dbReference type="EMBL" id="CP003969">
    <property type="protein sequence ID" value="AGP41847.1"/>
    <property type="molecule type" value="Genomic_DNA"/>
</dbReference>
<sequence>MSADVAPPIRRSPIVPLSRADAFDLFVRRIADGWPLATRSVGRPGGCGA</sequence>
<reference evidence="1 2" key="1">
    <citation type="journal article" date="2013" name="Sci. Rep.">
        <title>Extraordinary expansion of a Sorangium cellulosum genome from an alkaline milieu.</title>
        <authorList>
            <person name="Han K."/>
            <person name="Li Z.F."/>
            <person name="Peng R."/>
            <person name="Zhu L.P."/>
            <person name="Zhou T."/>
            <person name="Wang L.G."/>
            <person name="Li S.G."/>
            <person name="Zhang X.B."/>
            <person name="Hu W."/>
            <person name="Wu Z.H."/>
            <person name="Qin N."/>
            <person name="Li Y.Z."/>
        </authorList>
    </citation>
    <scope>NUCLEOTIDE SEQUENCE [LARGE SCALE GENOMIC DNA]</scope>
    <source>
        <strain evidence="1 2">So0157-2</strain>
    </source>
</reference>
<protein>
    <submittedName>
        <fullName evidence="1">Uncharacterized protein</fullName>
    </submittedName>
</protein>
<accession>S4Y8R3</accession>
<evidence type="ECO:0000313" key="2">
    <source>
        <dbReference type="Proteomes" id="UP000014803"/>
    </source>
</evidence>
<proteinExistence type="predicted"/>
<name>S4Y8R3_SORCE</name>
<dbReference type="AlphaFoldDB" id="S4Y8R3"/>
<dbReference type="Proteomes" id="UP000014803">
    <property type="component" value="Chromosome"/>
</dbReference>